<dbReference type="InterPro" id="IPR026444">
    <property type="entry name" value="Secre_tail"/>
</dbReference>
<dbReference type="EMBL" id="BMLI01000001">
    <property type="protein sequence ID" value="GGM95147.1"/>
    <property type="molecule type" value="Genomic_DNA"/>
</dbReference>
<evidence type="ECO:0000313" key="3">
    <source>
        <dbReference type="Proteomes" id="UP000632339"/>
    </source>
</evidence>
<reference evidence="3" key="1">
    <citation type="journal article" date="2019" name="Int. J. Syst. Evol. Microbiol.">
        <title>The Global Catalogue of Microorganisms (GCM) 10K type strain sequencing project: providing services to taxonomists for standard genome sequencing and annotation.</title>
        <authorList>
            <consortium name="The Broad Institute Genomics Platform"/>
            <consortium name="The Broad Institute Genome Sequencing Center for Infectious Disease"/>
            <person name="Wu L."/>
            <person name="Ma J."/>
        </authorList>
    </citation>
    <scope>NUCLEOTIDE SEQUENCE [LARGE SCALE GENOMIC DNA]</scope>
    <source>
        <strain evidence="3">CGMCC 1.6375</strain>
    </source>
</reference>
<evidence type="ECO:0000259" key="1">
    <source>
        <dbReference type="Pfam" id="PF18962"/>
    </source>
</evidence>
<sequence>MFGGGIYAQSTGPAITIEPGNLTRVCSFREISLPARLTGTFNASNQFFIEFTDGWSDKVIARFPAVMRSGNIVASVNSDTLRSESYLIGRVVSTNPAVKSNQAQLGAFTSRGAVTLAGPTTLTDTVNAGASVQAIFSNSANNAVTITLNDSTRLSLAPGNTPVNIPVNASGEIFITKAVNSCGVAVPFSGSRRHQVNSLTIVPFKFLDAGMCKGSRVHLTYAITGGTLPPSARFRLRFEERYYDDAPGRKVFEVPATVESPGVLAATIPEQADLKYGQGLKVYIIVDSPALVSPALADYVSIAAKPDARITSESSTIVPGDYFGVSVQLYGAGPFTVEMTNGQVFHTNDTYLSATYYPVKTETFAVKSLKSRCGATTDVSKRNVVVTLAPGIFVPFTGGKQVDICENQKVRLPFVSTAALTANTRYTVVGTAGTTTFEFEGKVVNDSIEFTIPFSTAAMGRDGYFSIRSLRVKTTNPAYTAPEVFGYRINGIPKITYRLTKPAVLPYPKFYDYITVIDGGAPFTVTYPNGEMDRWEFTEKLERTFFEKSGSYQLKRVQNVCYSNEQIEPLNVTVQSYTAKTPAISVRPASAQSVTCTNDSIEVYFDAYGEFAADNEFRIFSVYNTSKALLTVKKPGRYKLPLTDEEAKAMDYINVASTNPVVTGEAVSRVYREIKPFLYAAGTEQTSADNPLVVNMDEQVWTNGLWDIRSNRQDSYNPYAFEVSGGGRDYRFEKFSNEYNFAVAPPRSVVTPFVLKTVSNACGTTDVNATSYVLWKGYNLLMKNFEYERAYCPGEEIWVPFGIQGTAPGTTPVHLQIATLGGTFTTLGTVPISAGEFRVKVPELEEGQYSIRIISEDKTEASNATIRINTKPTATVAYDQFGQPPANGQINAGQKVAVNYILTGGGPYRLTATGLGDETSDGGLYREFQPEQDMVFEVKSVSNRCGYGTAAGNLSVKVTPVIRTLTFANTAVCTGGTVDVTYEVLGKIPDGQNIVFQLVNANGARREIGATRVNAGTIALSIPAEWPLSGNMLVCSIGGTAVSASQPMVVGKPAELELTGNVNVNAGDQTAIELRAKTAGNLPVKIRLSDGVEREIQFFYMGAAAVLVKPVATTTYRILEASSTCGTVPFSGTATVTVIPAGARNVKTTYVTGPNPASLCEEDSVIVHFVATGSFSAGNRFGIQLLDDQGKMLKEWVPGGQVSPLKTLFPAGIDPKVSFRVRVVASDAGTSSADYMYPVTLKSKATAAFESAQVVPDPAGNAKVVVKFTGTGSWTYSYANDLETFRRTSFYETDTIALTNVRQATYQLVSVRNDCGTGKIIEPSKVAVAVVLGVENPVYEEVTLAPNPVRDRLRLIFKQAESRTIVVSDAAGRRLFGQKAHQQEEVIDMSHLPAGIYILQIESRRGVHAVKVLRE</sequence>
<feature type="domain" description="Secretion system C-terminal sorting" evidence="1">
    <location>
        <begin position="1346"/>
        <end position="1407"/>
    </location>
</feature>
<gene>
    <name evidence="2" type="ORF">GCM10010967_30660</name>
</gene>
<proteinExistence type="predicted"/>
<keyword evidence="3" id="KW-1185">Reference proteome</keyword>
<evidence type="ECO:0000313" key="2">
    <source>
        <dbReference type="EMBL" id="GGM95147.1"/>
    </source>
</evidence>
<dbReference type="NCBIfam" id="TIGR04183">
    <property type="entry name" value="Por_Secre_tail"/>
    <property type="match status" value="1"/>
</dbReference>
<dbReference type="Pfam" id="PF18962">
    <property type="entry name" value="Por_Secre_tail"/>
    <property type="match status" value="1"/>
</dbReference>
<name>A0ABQ2I0B9_9BACT</name>
<organism evidence="2 3">
    <name type="scientific">Dyadobacter beijingensis</name>
    <dbReference type="NCBI Taxonomy" id="365489"/>
    <lineage>
        <taxon>Bacteria</taxon>
        <taxon>Pseudomonadati</taxon>
        <taxon>Bacteroidota</taxon>
        <taxon>Cytophagia</taxon>
        <taxon>Cytophagales</taxon>
        <taxon>Spirosomataceae</taxon>
        <taxon>Dyadobacter</taxon>
    </lineage>
</organism>
<comment type="caution">
    <text evidence="2">The sequence shown here is derived from an EMBL/GenBank/DDBJ whole genome shotgun (WGS) entry which is preliminary data.</text>
</comment>
<protein>
    <recommendedName>
        <fullName evidence="1">Secretion system C-terminal sorting domain-containing protein</fullName>
    </recommendedName>
</protein>
<dbReference type="Proteomes" id="UP000632339">
    <property type="component" value="Unassembled WGS sequence"/>
</dbReference>
<accession>A0ABQ2I0B9</accession>